<dbReference type="InterPro" id="IPR034016">
    <property type="entry name" value="M1_APN-typ"/>
</dbReference>
<evidence type="ECO:0000256" key="7">
    <source>
        <dbReference type="PIRSR" id="PIRSR634016-1"/>
    </source>
</evidence>
<dbReference type="GO" id="GO:0042277">
    <property type="term" value="F:peptide binding"/>
    <property type="evidence" value="ECO:0007669"/>
    <property type="project" value="TreeGrafter"/>
</dbReference>
<evidence type="ECO:0000256" key="2">
    <source>
        <dbReference type="ARBA" id="ARBA00022670"/>
    </source>
</evidence>
<dbReference type="InterPro" id="IPR024571">
    <property type="entry name" value="ERAP1-like_C_dom"/>
</dbReference>
<organism evidence="14 15">
    <name type="scientific">Ascoidea rubescens DSM 1968</name>
    <dbReference type="NCBI Taxonomy" id="1344418"/>
    <lineage>
        <taxon>Eukaryota</taxon>
        <taxon>Fungi</taxon>
        <taxon>Dikarya</taxon>
        <taxon>Ascomycota</taxon>
        <taxon>Saccharomycotina</taxon>
        <taxon>Saccharomycetes</taxon>
        <taxon>Ascoideaceae</taxon>
        <taxon>Ascoidea</taxon>
    </lineage>
</organism>
<dbReference type="Pfam" id="PF01433">
    <property type="entry name" value="Peptidase_M1"/>
    <property type="match status" value="1"/>
</dbReference>
<protein>
    <recommendedName>
        <fullName evidence="10">Aminopeptidase</fullName>
        <ecNumber evidence="10">3.4.11.-</ecNumber>
    </recommendedName>
</protein>
<evidence type="ECO:0000256" key="8">
    <source>
        <dbReference type="PIRSR" id="PIRSR634016-3"/>
    </source>
</evidence>
<evidence type="ECO:0000256" key="5">
    <source>
        <dbReference type="ARBA" id="ARBA00022833"/>
    </source>
</evidence>
<keyword evidence="4 10" id="KW-0378">Hydrolase</keyword>
<dbReference type="EMBL" id="KV454484">
    <property type="protein sequence ID" value="ODV59824.1"/>
    <property type="molecule type" value="Genomic_DNA"/>
</dbReference>
<dbReference type="AlphaFoldDB" id="A0A1D2VDQ7"/>
<feature type="domain" description="Peptidase M1 membrane alanine aminopeptidase" evidence="11">
    <location>
        <begin position="235"/>
        <end position="467"/>
    </location>
</feature>
<dbReference type="GeneID" id="30963353"/>
<evidence type="ECO:0000256" key="4">
    <source>
        <dbReference type="ARBA" id="ARBA00022801"/>
    </source>
</evidence>
<feature type="binding site" evidence="8">
    <location>
        <position position="345"/>
    </location>
    <ligand>
        <name>Zn(2+)</name>
        <dbReference type="ChEBI" id="CHEBI:29105"/>
        <note>catalytic</note>
    </ligand>
</feature>
<feature type="active site" description="Proton acceptor" evidence="7">
    <location>
        <position position="323"/>
    </location>
</feature>
<gene>
    <name evidence="14" type="ORF">ASCRUDRAFT_21979</name>
</gene>
<evidence type="ECO:0000259" key="12">
    <source>
        <dbReference type="Pfam" id="PF11838"/>
    </source>
</evidence>
<dbReference type="GO" id="GO:0006508">
    <property type="term" value="P:proteolysis"/>
    <property type="evidence" value="ECO:0007669"/>
    <property type="project" value="UniProtKB-KW"/>
</dbReference>
<dbReference type="PANTHER" id="PTHR11533">
    <property type="entry name" value="PROTEASE M1 ZINC METALLOPROTEASE"/>
    <property type="match status" value="1"/>
</dbReference>
<dbReference type="EC" id="3.4.11.-" evidence="10"/>
<evidence type="ECO:0000256" key="10">
    <source>
        <dbReference type="RuleBase" id="RU364040"/>
    </source>
</evidence>
<dbReference type="GO" id="GO:0016020">
    <property type="term" value="C:membrane"/>
    <property type="evidence" value="ECO:0007669"/>
    <property type="project" value="TreeGrafter"/>
</dbReference>
<feature type="non-terminal residue" evidence="14">
    <location>
        <position position="803"/>
    </location>
</feature>
<comment type="cofactor">
    <cofactor evidence="8 10">
        <name>Zn(2+)</name>
        <dbReference type="ChEBI" id="CHEBI:29105"/>
    </cofactor>
    <text evidence="8 10">Binds 1 zinc ion per subunit.</text>
</comment>
<dbReference type="PANTHER" id="PTHR11533:SF299">
    <property type="entry name" value="AMINOPEPTIDASE"/>
    <property type="match status" value="1"/>
</dbReference>
<evidence type="ECO:0000259" key="11">
    <source>
        <dbReference type="Pfam" id="PF01433"/>
    </source>
</evidence>
<dbReference type="Pfam" id="PF11838">
    <property type="entry name" value="ERAP1_C"/>
    <property type="match status" value="1"/>
</dbReference>
<keyword evidence="6 10" id="KW-0482">Metalloprotease</keyword>
<feature type="binding site" evidence="8">
    <location>
        <position position="322"/>
    </location>
    <ligand>
        <name>Zn(2+)</name>
        <dbReference type="ChEBI" id="CHEBI:29105"/>
        <note>catalytic</note>
    </ligand>
</feature>
<dbReference type="PRINTS" id="PR00756">
    <property type="entry name" value="ALADIPTASE"/>
</dbReference>
<dbReference type="InParanoid" id="A0A1D2VDQ7"/>
<keyword evidence="5 8" id="KW-0862">Zinc</keyword>
<dbReference type="STRING" id="1344418.A0A1D2VDQ7"/>
<feature type="binding site" evidence="8">
    <location>
        <position position="326"/>
    </location>
    <ligand>
        <name>Zn(2+)</name>
        <dbReference type="ChEBI" id="CHEBI:29105"/>
        <note>catalytic</note>
    </ligand>
</feature>
<dbReference type="InterPro" id="IPR042097">
    <property type="entry name" value="Aminopeptidase_N-like_N_sf"/>
</dbReference>
<dbReference type="InterPro" id="IPR014782">
    <property type="entry name" value="Peptidase_M1_dom"/>
</dbReference>
<keyword evidence="3 8" id="KW-0479">Metal-binding</keyword>
<dbReference type="Pfam" id="PF17900">
    <property type="entry name" value="Peptidase_M1_N"/>
    <property type="match status" value="1"/>
</dbReference>
<feature type="site" description="Transition state stabilizer" evidence="9">
    <location>
        <position position="408"/>
    </location>
</feature>
<feature type="domain" description="ERAP1-like C-terminal" evidence="12">
    <location>
        <begin position="539"/>
        <end position="803"/>
    </location>
</feature>
<dbReference type="InterPro" id="IPR027268">
    <property type="entry name" value="Peptidase_M4/M1_CTD_sf"/>
</dbReference>
<dbReference type="Gene3D" id="1.10.390.10">
    <property type="entry name" value="Neutral Protease Domain 2"/>
    <property type="match status" value="1"/>
</dbReference>
<proteinExistence type="inferred from homology"/>
<evidence type="ECO:0000313" key="14">
    <source>
        <dbReference type="EMBL" id="ODV59824.1"/>
    </source>
</evidence>
<reference evidence="15" key="1">
    <citation type="submission" date="2016-05" db="EMBL/GenBank/DDBJ databases">
        <title>Comparative genomics of biotechnologically important yeasts.</title>
        <authorList>
            <consortium name="DOE Joint Genome Institute"/>
            <person name="Riley R."/>
            <person name="Haridas S."/>
            <person name="Wolfe K.H."/>
            <person name="Lopes M.R."/>
            <person name="Hittinger C.T."/>
            <person name="Goker M."/>
            <person name="Salamov A."/>
            <person name="Wisecaver J."/>
            <person name="Long T.M."/>
            <person name="Aerts A.L."/>
            <person name="Barry K."/>
            <person name="Choi C."/>
            <person name="Clum A."/>
            <person name="Coughlan A.Y."/>
            <person name="Deshpande S."/>
            <person name="Douglass A.P."/>
            <person name="Hanson S.J."/>
            <person name="Klenk H.-P."/>
            <person name="Labutti K."/>
            <person name="Lapidus A."/>
            <person name="Lindquist E."/>
            <person name="Lipzen A."/>
            <person name="Meier-Kolthoff J.P."/>
            <person name="Ohm R.A."/>
            <person name="Otillar R.P."/>
            <person name="Pangilinan J."/>
            <person name="Peng Y."/>
            <person name="Rokas A."/>
            <person name="Rosa C.A."/>
            <person name="Scheuner C."/>
            <person name="Sibirny A.A."/>
            <person name="Slot J.C."/>
            <person name="Stielow J.B."/>
            <person name="Sun H."/>
            <person name="Kurtzman C.P."/>
            <person name="Blackwell M."/>
            <person name="Grigoriev I.V."/>
            <person name="Jeffries T.W."/>
        </authorList>
    </citation>
    <scope>NUCLEOTIDE SEQUENCE [LARGE SCALE GENOMIC DNA]</scope>
    <source>
        <strain evidence="15">DSM 1968</strain>
    </source>
</reference>
<dbReference type="GO" id="GO:0005737">
    <property type="term" value="C:cytoplasm"/>
    <property type="evidence" value="ECO:0007669"/>
    <property type="project" value="TreeGrafter"/>
</dbReference>
<dbReference type="GO" id="GO:0008270">
    <property type="term" value="F:zinc ion binding"/>
    <property type="evidence" value="ECO:0007669"/>
    <property type="project" value="UniProtKB-UniRule"/>
</dbReference>
<dbReference type="SUPFAM" id="SSF55486">
    <property type="entry name" value="Metalloproteases ('zincins'), catalytic domain"/>
    <property type="match status" value="1"/>
</dbReference>
<evidence type="ECO:0000256" key="3">
    <source>
        <dbReference type="ARBA" id="ARBA00022723"/>
    </source>
</evidence>
<dbReference type="Gene3D" id="1.25.50.20">
    <property type="match status" value="1"/>
</dbReference>
<evidence type="ECO:0000313" key="15">
    <source>
        <dbReference type="Proteomes" id="UP000095038"/>
    </source>
</evidence>
<keyword evidence="2 10" id="KW-0645">Protease</keyword>
<evidence type="ECO:0000256" key="9">
    <source>
        <dbReference type="PIRSR" id="PIRSR634016-4"/>
    </source>
</evidence>
<evidence type="ECO:0000256" key="1">
    <source>
        <dbReference type="ARBA" id="ARBA00010136"/>
    </source>
</evidence>
<dbReference type="SUPFAM" id="SSF63737">
    <property type="entry name" value="Leukotriene A4 hydrolase N-terminal domain"/>
    <property type="match status" value="1"/>
</dbReference>
<accession>A0A1D2VDQ7</accession>
<dbReference type="InterPro" id="IPR045357">
    <property type="entry name" value="Aminopeptidase_N-like_N"/>
</dbReference>
<dbReference type="Proteomes" id="UP000095038">
    <property type="component" value="Unassembled WGS sequence"/>
</dbReference>
<evidence type="ECO:0000259" key="13">
    <source>
        <dbReference type="Pfam" id="PF17900"/>
    </source>
</evidence>
<dbReference type="GO" id="GO:0043171">
    <property type="term" value="P:peptide catabolic process"/>
    <property type="evidence" value="ECO:0007669"/>
    <property type="project" value="TreeGrafter"/>
</dbReference>
<dbReference type="Gene3D" id="2.60.40.1910">
    <property type="match status" value="1"/>
</dbReference>
<evidence type="ECO:0000256" key="6">
    <source>
        <dbReference type="ARBA" id="ARBA00023049"/>
    </source>
</evidence>
<dbReference type="InterPro" id="IPR001930">
    <property type="entry name" value="Peptidase_M1"/>
</dbReference>
<comment type="similarity">
    <text evidence="1 10">Belongs to the peptidase M1 family.</text>
</comment>
<dbReference type="RefSeq" id="XP_020046131.1">
    <property type="nucleotide sequence ID" value="XM_020189717.1"/>
</dbReference>
<dbReference type="OrthoDB" id="10031169at2759"/>
<dbReference type="Gene3D" id="2.60.40.1730">
    <property type="entry name" value="tricorn interacting facor f3 domain"/>
    <property type="match status" value="1"/>
</dbReference>
<name>A0A1D2VDQ7_9ASCO</name>
<feature type="non-terminal residue" evidence="14">
    <location>
        <position position="1"/>
    </location>
</feature>
<sequence>IVLPSHLKPLVYNITVEPIFELNSFTGNVSIDLNPLQKNINAHSTTNPNDALNNDSQIPISIDLNCLQSDPKNQTITFNFAKNTKIINLFNSSNYLSLSIHFSGKLNNALFSGFCSGQFKKFAISDLEPSGCRSIFPCFDQPNSKAIFNVSLIADMNLTCLSNMDIKSQLPLRNNNKKKIVSFNPSPLMSTYILAFLVADLKCYEYLDNTFPIRVYTLSTFNSNYKKSFNSICQLTAKTLEFLSKTFHYDYNLPHLNYALIPGYNGAMENWGLIVATESLINENILLPHFSPDNDHNNNNSTSLSSLDLSPSSMAAVQILQHELSHQWFGNLVTMHWWNSLWLNEGFATFLKWYIAHKFYPSWKVWPEYIAESLELVFKIDSSPQSHPVELNIQNVFEANDFFDPIVYIKGCSLLLMIFHLLGENHFNRIISLYLKTYQFKNLSSLEFWNFVSKHSNLNITNLMYKWTFESGYPIIMVSENQNQITLNQQRCFGNIENFKQEKNILYPCILRLKNNQNKIQNTIFDTEELKINFNDASFFKINSDHIGIYRTCYEKNRWEILGKQAVITNLLSVEDRIGLITDSFFLGNSGYCSIINFFNLIKKWTHEEETIVWLQMLTKLHEIRTRWTFESDKVFKGINKFISFLISFKLSKIDLSNLFIEINHFSNNYLNLEKEIIHAAIYARHLEVLKRAVKLFRDLSPNEILAMKFSIKISFYQSVAFGGNENDYEKMIEIYEISSTLEDKKALLSCLGGFSFSNLIDRTLNLILDSSFVEDDQILNLVYGFRYNKMGKLALWNWFKEN</sequence>
<feature type="domain" description="Aminopeptidase N-like N-terminal" evidence="13">
    <location>
        <begin position="8"/>
        <end position="193"/>
    </location>
</feature>
<dbReference type="CDD" id="cd09601">
    <property type="entry name" value="M1_APN-Q_like"/>
    <property type="match status" value="1"/>
</dbReference>
<dbReference type="GO" id="GO:0070006">
    <property type="term" value="F:metalloaminopeptidase activity"/>
    <property type="evidence" value="ECO:0007669"/>
    <property type="project" value="TreeGrafter"/>
</dbReference>
<keyword evidence="15" id="KW-1185">Reference proteome</keyword>
<dbReference type="InterPro" id="IPR050344">
    <property type="entry name" value="Peptidase_M1_aminopeptidases"/>
</dbReference>
<keyword evidence="10" id="KW-0031">Aminopeptidase</keyword>